<name>A0AAV6VLT1_9ARAC</name>
<evidence type="ECO:0000256" key="15">
    <source>
        <dbReference type="ARBA" id="ARBA00048041"/>
    </source>
</evidence>
<dbReference type="GO" id="GO:0034899">
    <property type="term" value="F:trimethylamine monooxygenase activity"/>
    <property type="evidence" value="ECO:0007669"/>
    <property type="project" value="UniProtKB-EC"/>
</dbReference>
<dbReference type="GO" id="GO:0005789">
    <property type="term" value="C:endoplasmic reticulum membrane"/>
    <property type="evidence" value="ECO:0007669"/>
    <property type="project" value="UniProtKB-SubCell"/>
</dbReference>
<reference evidence="20 21" key="1">
    <citation type="journal article" date="2022" name="Nat. Ecol. Evol.">
        <title>A masculinizing supergene underlies an exaggerated male reproductive morph in a spider.</title>
        <authorList>
            <person name="Hendrickx F."/>
            <person name="De Corte Z."/>
            <person name="Sonet G."/>
            <person name="Van Belleghem S.M."/>
            <person name="Kostlbacher S."/>
            <person name="Vangestel C."/>
        </authorList>
    </citation>
    <scope>NUCLEOTIDE SEQUENCE [LARGE SCALE GENOMIC DNA]</scope>
    <source>
        <strain evidence="20">W744_W776</strain>
    </source>
</reference>
<dbReference type="SUPFAM" id="SSF51905">
    <property type="entry name" value="FAD/NAD(P)-binding domain"/>
    <property type="match status" value="2"/>
</dbReference>
<proteinExistence type="inferred from homology"/>
<evidence type="ECO:0000256" key="9">
    <source>
        <dbReference type="ARBA" id="ARBA00022989"/>
    </source>
</evidence>
<comment type="function">
    <text evidence="13">Broad spectrum monooxygenase that catalyzes the oxygenation of a wide variety of nitrogen- and sulfur-containing compounds including xenobiotics. Catalyzes the S-oxygenation of hypotaurine to produce taurine, an organic osmolyte involved in cell volume regulation as well as a variety of cytoprotective and developmental processes. In vitro, catalyzes the N-oxygenation of trimethylamine (TMA) to produce trimethylamine N-oxide (TMAO) and could therefore participate to the detoxification of this compound that is generated by the action of gut microbiota from dietary precursors such as choline, choline containing compounds, betaine or L-carnitine.</text>
</comment>
<evidence type="ECO:0000256" key="11">
    <source>
        <dbReference type="ARBA" id="ARBA00023033"/>
    </source>
</evidence>
<comment type="catalytic activity">
    <reaction evidence="16">
        <text>trimethylamine + NADPH + O2 = trimethylamine N-oxide + NADP(+) + H2O</text>
        <dbReference type="Rhea" id="RHEA:31979"/>
        <dbReference type="ChEBI" id="CHEBI:15377"/>
        <dbReference type="ChEBI" id="CHEBI:15379"/>
        <dbReference type="ChEBI" id="CHEBI:15724"/>
        <dbReference type="ChEBI" id="CHEBI:57783"/>
        <dbReference type="ChEBI" id="CHEBI:58349"/>
        <dbReference type="ChEBI" id="CHEBI:58389"/>
        <dbReference type="EC" id="1.14.13.148"/>
    </reaction>
    <physiologicalReaction direction="left-to-right" evidence="16">
        <dbReference type="Rhea" id="RHEA:31980"/>
    </physiologicalReaction>
</comment>
<dbReference type="EMBL" id="JAFNEN010000066">
    <property type="protein sequence ID" value="KAG8196636.1"/>
    <property type="molecule type" value="Genomic_DNA"/>
</dbReference>
<evidence type="ECO:0000313" key="20">
    <source>
        <dbReference type="EMBL" id="KAG8196636.1"/>
    </source>
</evidence>
<evidence type="ECO:0000256" key="8">
    <source>
        <dbReference type="ARBA" id="ARBA00022857"/>
    </source>
</evidence>
<dbReference type="Proteomes" id="UP000827092">
    <property type="component" value="Unassembled WGS sequence"/>
</dbReference>
<evidence type="ECO:0000256" key="13">
    <source>
        <dbReference type="ARBA" id="ARBA00045957"/>
    </source>
</evidence>
<evidence type="ECO:0000256" key="18">
    <source>
        <dbReference type="PIRNR" id="PIRNR000332"/>
    </source>
</evidence>
<dbReference type="InterPro" id="IPR050346">
    <property type="entry name" value="FMO-like"/>
</dbReference>
<evidence type="ECO:0000256" key="3">
    <source>
        <dbReference type="ARBA" id="ARBA00009183"/>
    </source>
</evidence>
<dbReference type="GO" id="GO:0004499">
    <property type="term" value="F:N,N-dimethylaniline monooxygenase activity"/>
    <property type="evidence" value="ECO:0007669"/>
    <property type="project" value="UniProtKB-UniRule"/>
</dbReference>
<comment type="catalytic activity">
    <reaction evidence="15">
        <text>hypotaurine + NADPH + O2 + H(+) = taurine + NADP(+) + H2O</text>
        <dbReference type="Rhea" id="RHEA:69819"/>
        <dbReference type="ChEBI" id="CHEBI:15377"/>
        <dbReference type="ChEBI" id="CHEBI:15378"/>
        <dbReference type="ChEBI" id="CHEBI:15379"/>
        <dbReference type="ChEBI" id="CHEBI:57783"/>
        <dbReference type="ChEBI" id="CHEBI:57853"/>
        <dbReference type="ChEBI" id="CHEBI:58349"/>
        <dbReference type="ChEBI" id="CHEBI:507393"/>
        <dbReference type="EC" id="1.14.13.8"/>
    </reaction>
    <physiologicalReaction direction="left-to-right" evidence="15">
        <dbReference type="Rhea" id="RHEA:69820"/>
    </physiologicalReaction>
</comment>
<comment type="cofactor">
    <cofactor evidence="1 18 19">
        <name>FAD</name>
        <dbReference type="ChEBI" id="CHEBI:57692"/>
    </cofactor>
</comment>
<keyword evidence="10 18" id="KW-0560">Oxidoreductase</keyword>
<keyword evidence="5" id="KW-0812">Transmembrane</keyword>
<dbReference type="EC" id="1.-.-.-" evidence="19"/>
<sequence>MEPVCFEQTDKIGGTWNYREESVDGVPSIMASTHINISKELTAVSTFPPKKECNNFMKHDELFQYCMEYANKHDAVRHIRCNSEVTKVRKSKDYDVTGKWDVMVKDKLTGAETTEYFDGVMVCIGHVNRPKMPTFPEQEAFKGTIMHTHSLKRVNEFENKTVVVVGTGCSGVDAAVESSNVAKQVYLSTRSGAHIMKRVATNGYPFDSILARRWLFFLLQILPIKFSSWLVESVFLDSLFDHRLYAVKPKKPFLCQDPSVSDGIYTKLHTGSVIQKPDIERFTGNGVVFKGETSETKADVVIMATGYSWKFPFLEDGIIVQEGKKINLYKCAFPTHLQKATLAIVSFILPFGPGFPLCELQIRWIVQVLLGKLKLPSTKLMLKDVEDRYSTNLNRYEYDDKMSLRVDYLPYMDDISSLLGVKPNLLKYFFTDFKLFVKLLFGPVLAYQYRLTGPHRWEGAREAIMTSDARMHWPLQKRKEPKESLLMIIIKKILRLLLLY</sequence>
<keyword evidence="12 18" id="KW-0472">Membrane</keyword>
<dbReference type="PRINTS" id="PR01121">
    <property type="entry name" value="FMOXYGENASE1"/>
</dbReference>
<dbReference type="Pfam" id="PF00743">
    <property type="entry name" value="FMO-like"/>
    <property type="match status" value="1"/>
</dbReference>
<keyword evidence="6 18" id="KW-0256">Endoplasmic reticulum</keyword>
<evidence type="ECO:0000256" key="4">
    <source>
        <dbReference type="ARBA" id="ARBA00022630"/>
    </source>
</evidence>
<dbReference type="InterPro" id="IPR000960">
    <property type="entry name" value="Flavin_mOase"/>
</dbReference>
<keyword evidence="9" id="KW-1133">Transmembrane helix</keyword>
<evidence type="ECO:0000256" key="17">
    <source>
        <dbReference type="ARBA" id="ARBA00049443"/>
    </source>
</evidence>
<protein>
    <recommendedName>
        <fullName evidence="19">Flavin-containing monooxygenase</fullName>
        <ecNumber evidence="19">1.-.-.-</ecNumber>
    </recommendedName>
</protein>
<dbReference type="GO" id="GO:0050660">
    <property type="term" value="F:flavin adenine dinucleotide binding"/>
    <property type="evidence" value="ECO:0007669"/>
    <property type="project" value="InterPro"/>
</dbReference>
<evidence type="ECO:0000256" key="7">
    <source>
        <dbReference type="ARBA" id="ARBA00022827"/>
    </source>
</evidence>
<dbReference type="PRINTS" id="PR00370">
    <property type="entry name" value="FMOXYGENASE"/>
</dbReference>
<evidence type="ECO:0000256" key="14">
    <source>
        <dbReference type="ARBA" id="ARBA00047338"/>
    </source>
</evidence>
<keyword evidence="21" id="KW-1185">Reference proteome</keyword>
<dbReference type="InterPro" id="IPR036188">
    <property type="entry name" value="FAD/NAD-bd_sf"/>
</dbReference>
<evidence type="ECO:0000256" key="1">
    <source>
        <dbReference type="ARBA" id="ARBA00001974"/>
    </source>
</evidence>
<keyword evidence="4 18" id="KW-0285">Flavoprotein</keyword>
<evidence type="ECO:0000256" key="16">
    <source>
        <dbReference type="ARBA" id="ARBA00048088"/>
    </source>
</evidence>
<evidence type="ECO:0000313" key="21">
    <source>
        <dbReference type="Proteomes" id="UP000827092"/>
    </source>
</evidence>
<organism evidence="20 21">
    <name type="scientific">Oedothorax gibbosus</name>
    <dbReference type="NCBI Taxonomy" id="931172"/>
    <lineage>
        <taxon>Eukaryota</taxon>
        <taxon>Metazoa</taxon>
        <taxon>Ecdysozoa</taxon>
        <taxon>Arthropoda</taxon>
        <taxon>Chelicerata</taxon>
        <taxon>Arachnida</taxon>
        <taxon>Araneae</taxon>
        <taxon>Araneomorphae</taxon>
        <taxon>Entelegynae</taxon>
        <taxon>Araneoidea</taxon>
        <taxon>Linyphiidae</taxon>
        <taxon>Erigoninae</taxon>
        <taxon>Oedothorax</taxon>
    </lineage>
</organism>
<keyword evidence="11 18" id="KW-0503">Monooxygenase</keyword>
<keyword evidence="8 18" id="KW-0521">NADP</keyword>
<keyword evidence="7 18" id="KW-0274">FAD</keyword>
<comment type="caution">
    <text evidence="20">The sequence shown here is derived from an EMBL/GenBank/DDBJ whole genome shotgun (WGS) entry which is preliminary data.</text>
</comment>
<dbReference type="InterPro" id="IPR020946">
    <property type="entry name" value="Flavin_mOase-like"/>
</dbReference>
<comment type="catalytic activity">
    <reaction evidence="14">
        <text>hypotaurine + NADH + O2 + H(+) = taurine + NAD(+) + H2O</text>
        <dbReference type="Rhea" id="RHEA:74111"/>
        <dbReference type="ChEBI" id="CHEBI:15377"/>
        <dbReference type="ChEBI" id="CHEBI:15378"/>
        <dbReference type="ChEBI" id="CHEBI:15379"/>
        <dbReference type="ChEBI" id="CHEBI:57540"/>
        <dbReference type="ChEBI" id="CHEBI:57853"/>
        <dbReference type="ChEBI" id="CHEBI:57945"/>
        <dbReference type="ChEBI" id="CHEBI:507393"/>
        <dbReference type="EC" id="1.14.13.8"/>
    </reaction>
    <physiologicalReaction direction="left-to-right" evidence="14">
        <dbReference type="Rhea" id="RHEA:74112"/>
    </physiologicalReaction>
</comment>
<evidence type="ECO:0000256" key="10">
    <source>
        <dbReference type="ARBA" id="ARBA00023002"/>
    </source>
</evidence>
<evidence type="ECO:0000256" key="2">
    <source>
        <dbReference type="ARBA" id="ARBA00004389"/>
    </source>
</evidence>
<accession>A0AAV6VLT1</accession>
<comment type="similarity">
    <text evidence="3 18 19">Belongs to the FMO family.</text>
</comment>
<dbReference type="Gene3D" id="3.50.50.60">
    <property type="entry name" value="FAD/NAD(P)-binding domain"/>
    <property type="match status" value="2"/>
</dbReference>
<dbReference type="InterPro" id="IPR002253">
    <property type="entry name" value="Flavin_mOase_1"/>
</dbReference>
<gene>
    <name evidence="20" type="ORF">JTE90_006546</name>
</gene>
<dbReference type="AlphaFoldDB" id="A0AAV6VLT1"/>
<evidence type="ECO:0000256" key="19">
    <source>
        <dbReference type="RuleBase" id="RU361177"/>
    </source>
</evidence>
<evidence type="ECO:0000256" key="5">
    <source>
        <dbReference type="ARBA" id="ARBA00022692"/>
    </source>
</evidence>
<dbReference type="PANTHER" id="PTHR23023">
    <property type="entry name" value="DIMETHYLANILINE MONOOXYGENASE"/>
    <property type="match status" value="1"/>
</dbReference>
<dbReference type="GO" id="GO:0050661">
    <property type="term" value="F:NADP binding"/>
    <property type="evidence" value="ECO:0007669"/>
    <property type="project" value="InterPro"/>
</dbReference>
<dbReference type="PIRSF" id="PIRSF000332">
    <property type="entry name" value="FMO"/>
    <property type="match status" value="1"/>
</dbReference>
<comment type="subcellular location">
    <subcellularLocation>
        <location evidence="2">Endoplasmic reticulum membrane</location>
        <topology evidence="2">Single-pass membrane protein</topology>
    </subcellularLocation>
</comment>
<evidence type="ECO:0000256" key="12">
    <source>
        <dbReference type="ARBA" id="ARBA00023136"/>
    </source>
</evidence>
<dbReference type="FunFam" id="3.50.50.60:FF:000159">
    <property type="entry name" value="Dimethylaniline monooxygenase [N-oxide-forming]"/>
    <property type="match status" value="1"/>
</dbReference>
<comment type="catalytic activity">
    <reaction evidence="17">
        <text>N,N-dimethylaniline + NADPH + O2 + H(+) = N,N-dimethylaniline N-oxide + NADP(+) + H2O</text>
        <dbReference type="Rhea" id="RHEA:24468"/>
        <dbReference type="ChEBI" id="CHEBI:15377"/>
        <dbReference type="ChEBI" id="CHEBI:15378"/>
        <dbReference type="ChEBI" id="CHEBI:15379"/>
        <dbReference type="ChEBI" id="CHEBI:16269"/>
        <dbReference type="ChEBI" id="CHEBI:17735"/>
        <dbReference type="ChEBI" id="CHEBI:57783"/>
        <dbReference type="ChEBI" id="CHEBI:58349"/>
        <dbReference type="EC" id="1.14.13.8"/>
    </reaction>
    <physiologicalReaction direction="left-to-right" evidence="17">
        <dbReference type="Rhea" id="RHEA:24469"/>
    </physiologicalReaction>
</comment>
<evidence type="ECO:0000256" key="6">
    <source>
        <dbReference type="ARBA" id="ARBA00022824"/>
    </source>
</evidence>